<gene>
    <name evidence="2" type="ORF">PPERSA_12840</name>
</gene>
<feature type="compositionally biased region" description="Polar residues" evidence="1">
    <location>
        <begin position="315"/>
        <end position="324"/>
    </location>
</feature>
<feature type="compositionally biased region" description="Acidic residues" evidence="1">
    <location>
        <begin position="282"/>
        <end position="314"/>
    </location>
</feature>
<protein>
    <submittedName>
        <fullName evidence="2">Uncharacterized protein</fullName>
    </submittedName>
</protein>
<dbReference type="OMA" id="HNERNDF"/>
<feature type="compositionally biased region" description="Acidic residues" evidence="1">
    <location>
        <begin position="221"/>
        <end position="244"/>
    </location>
</feature>
<keyword evidence="3" id="KW-1185">Reference proteome</keyword>
<organism evidence="2 3">
    <name type="scientific">Pseudocohnilembus persalinus</name>
    <name type="common">Ciliate</name>
    <dbReference type="NCBI Taxonomy" id="266149"/>
    <lineage>
        <taxon>Eukaryota</taxon>
        <taxon>Sar</taxon>
        <taxon>Alveolata</taxon>
        <taxon>Ciliophora</taxon>
        <taxon>Intramacronucleata</taxon>
        <taxon>Oligohymenophorea</taxon>
        <taxon>Scuticociliatia</taxon>
        <taxon>Philasterida</taxon>
        <taxon>Pseudocohnilembidae</taxon>
        <taxon>Pseudocohnilembus</taxon>
    </lineage>
</organism>
<dbReference type="AlphaFoldDB" id="A0A0V0QV72"/>
<feature type="region of interest" description="Disordered" evidence="1">
    <location>
        <begin position="221"/>
        <end position="368"/>
    </location>
</feature>
<accession>A0A0V0QV72</accession>
<evidence type="ECO:0000256" key="1">
    <source>
        <dbReference type="SAM" id="MobiDB-lite"/>
    </source>
</evidence>
<dbReference type="Proteomes" id="UP000054937">
    <property type="component" value="Unassembled WGS sequence"/>
</dbReference>
<proteinExistence type="predicted"/>
<feature type="compositionally biased region" description="Low complexity" evidence="1">
    <location>
        <begin position="256"/>
        <end position="266"/>
    </location>
</feature>
<feature type="compositionally biased region" description="Basic and acidic residues" evidence="1">
    <location>
        <begin position="245"/>
        <end position="255"/>
    </location>
</feature>
<reference evidence="2 3" key="1">
    <citation type="journal article" date="2015" name="Sci. Rep.">
        <title>Genome of the facultative scuticociliatosis pathogen Pseudocohnilembus persalinus provides insight into its virulence through horizontal gene transfer.</title>
        <authorList>
            <person name="Xiong J."/>
            <person name="Wang G."/>
            <person name="Cheng J."/>
            <person name="Tian M."/>
            <person name="Pan X."/>
            <person name="Warren A."/>
            <person name="Jiang C."/>
            <person name="Yuan D."/>
            <person name="Miao W."/>
        </authorList>
    </citation>
    <scope>NUCLEOTIDE SEQUENCE [LARGE SCALE GENOMIC DNA]</scope>
    <source>
        <strain evidence="2">36N120E</strain>
    </source>
</reference>
<dbReference type="InParanoid" id="A0A0V0QV72"/>
<name>A0A0V0QV72_PSEPJ</name>
<evidence type="ECO:0000313" key="2">
    <source>
        <dbReference type="EMBL" id="KRX06151.1"/>
    </source>
</evidence>
<dbReference type="EMBL" id="LDAU01000099">
    <property type="protein sequence ID" value="KRX06151.1"/>
    <property type="molecule type" value="Genomic_DNA"/>
</dbReference>
<evidence type="ECO:0000313" key="3">
    <source>
        <dbReference type="Proteomes" id="UP000054937"/>
    </source>
</evidence>
<sequence>MVLEKFNYLKKFNNLESLKLKFVDCSFHIGEFDQLLKIKQEDNFCPKLKQMDLIFYECAINFKPIELYVYDEEFNPGEREKTQEIYNQKLNQNSVDQISLLDQRAKITNFEYPNDFMLSLKGEIGDFLNLAQNCENLNITFQYILFLKENLNSILYFFNEICAQINSIQSLKNLYFDFSNISYIHNERNDFENASFNDLQENLQLQNSNNNNFLNELDNSYTEEEFSENSEDEEFSQEQEEEENLSQKENQKQNDEIQLQQQQKNQDNQKEQQSENNQNNYCDEEEEEEDEEDEEDDEDEDDQEEDDEDEENYSDNDQISQNMEVENEGDNLQEQQQPGNDKQTQFEKNLTQFLPDESDDSDFTPQLY</sequence>
<feature type="compositionally biased region" description="Polar residues" evidence="1">
    <location>
        <begin position="332"/>
        <end position="352"/>
    </location>
</feature>
<comment type="caution">
    <text evidence="2">The sequence shown here is derived from an EMBL/GenBank/DDBJ whole genome shotgun (WGS) entry which is preliminary data.</text>
</comment>